<keyword evidence="1" id="KW-1133">Transmembrane helix</keyword>
<dbReference type="Proteomes" id="UP000268313">
    <property type="component" value="Unassembled WGS sequence"/>
</dbReference>
<comment type="caution">
    <text evidence="2">The sequence shown here is derived from an EMBL/GenBank/DDBJ whole genome shotgun (WGS) entry which is preliminary data.</text>
</comment>
<dbReference type="EC" id="1.13.11.63" evidence="1"/>
<keyword evidence="1" id="KW-1003">Cell membrane</keyword>
<dbReference type="OrthoDB" id="8779153at2"/>
<sequence length="303" mass="33397">MRARGDTVALGLVVAMGAGLVLWRRLAGELPPAVQWSVFAVLMLGVGIPHGAVDHLIVQETARREGLTHSLGRFLVGYVLTMALYALAWRVAPAWSLGFFLLVSAWHFGDADLEGTPLTVRWILARLLVGGFVLALLLLTHSAEVTPLLERLTHHHAPTMALWHDAVSVAGPLLLVLGWLTLMVGWHGPSLARRDRWLPGWAAVLASGCFLPLLLAFALYFGGWHAWRSLRSIHRYLDGRDLLHTWLKALPFTALALGGLGLLALMWRVTGRTADPLPVLFIFLAVLTLPHLRVMHGLNRRLE</sequence>
<dbReference type="GO" id="GO:0003834">
    <property type="term" value="F:beta-carotene 15,15'-dioxygenase activity"/>
    <property type="evidence" value="ECO:0007669"/>
    <property type="project" value="UniProtKB-EC"/>
</dbReference>
<keyword evidence="1" id="KW-0479">Metal-binding</keyword>
<dbReference type="InterPro" id="IPR022270">
    <property type="entry name" value="Blh_diox"/>
</dbReference>
<keyword evidence="1" id="KW-0408">Iron</keyword>
<keyword evidence="1" id="KW-0812">Transmembrane</keyword>
<evidence type="ECO:0000256" key="1">
    <source>
        <dbReference type="HAMAP-Rule" id="MF_02093"/>
    </source>
</evidence>
<feature type="transmembrane region" description="Helical" evidence="1">
    <location>
        <begin position="33"/>
        <end position="53"/>
    </location>
</feature>
<dbReference type="NCBIfam" id="TIGR03753">
    <property type="entry name" value="blh_monoox"/>
    <property type="match status" value="1"/>
</dbReference>
<feature type="transmembrane region" description="Helical" evidence="1">
    <location>
        <begin position="200"/>
        <end position="224"/>
    </location>
</feature>
<dbReference type="RefSeq" id="WP_120606245.1">
    <property type="nucleotide sequence ID" value="NZ_RAWE01000160.1"/>
</dbReference>
<dbReference type="GO" id="GO:0016121">
    <property type="term" value="P:carotene catabolic process"/>
    <property type="evidence" value="ECO:0007669"/>
    <property type="project" value="UniProtKB-UniRule"/>
</dbReference>
<keyword evidence="1" id="KW-0560">Oxidoreductase</keyword>
<dbReference type="GO" id="GO:0010436">
    <property type="term" value="F:carotenoid dioxygenase activity"/>
    <property type="evidence" value="ECO:0007669"/>
    <property type="project" value="UniProtKB-UniRule"/>
</dbReference>
<gene>
    <name evidence="2" type="ORF">D7X32_31365</name>
</gene>
<feature type="transmembrane region" description="Helical" evidence="1">
    <location>
        <begin position="245"/>
        <end position="267"/>
    </location>
</feature>
<comment type="similarity">
    <text evidence="1">Belongs to the Brp/Blh beta-carotene diooxygenase family.</text>
</comment>
<feature type="transmembrane region" description="Helical" evidence="1">
    <location>
        <begin position="74"/>
        <end position="102"/>
    </location>
</feature>
<feature type="transmembrane region" description="Helical" evidence="1">
    <location>
        <begin position="7"/>
        <end position="27"/>
    </location>
</feature>
<comment type="caution">
    <text evidence="1">Lacks conserved residue(s) required for the propagation of feature annotation.</text>
</comment>
<evidence type="ECO:0000313" key="3">
    <source>
        <dbReference type="Proteomes" id="UP000268313"/>
    </source>
</evidence>
<dbReference type="HAMAP" id="MF_02093">
    <property type="entry name" value="Beta_carotene_diox"/>
    <property type="match status" value="1"/>
</dbReference>
<feature type="transmembrane region" description="Helical" evidence="1">
    <location>
        <begin position="279"/>
        <end position="298"/>
    </location>
</feature>
<dbReference type="AlphaFoldDB" id="A0A3A8K5X8"/>
<keyword evidence="1" id="KW-0472">Membrane</keyword>
<comment type="catalytic activity">
    <reaction evidence="1">
        <text>all-trans-beta-carotene + O2 = 2 all-trans-retinal</text>
        <dbReference type="Rhea" id="RHEA:32887"/>
        <dbReference type="ChEBI" id="CHEBI:15379"/>
        <dbReference type="ChEBI" id="CHEBI:17579"/>
        <dbReference type="ChEBI" id="CHEBI:17898"/>
        <dbReference type="EC" id="1.13.11.63"/>
    </reaction>
</comment>
<protein>
    <recommendedName>
        <fullName evidence="1">Probable beta-carotene 15,15'-dioxygenase</fullName>
        <ecNumber evidence="1">1.13.11.63</ecNumber>
    </recommendedName>
</protein>
<evidence type="ECO:0000313" key="2">
    <source>
        <dbReference type="EMBL" id="RKG97861.1"/>
    </source>
</evidence>
<comment type="subcellular location">
    <subcellularLocation>
        <location evidence="1">Cell membrane</location>
        <topology evidence="1">Multi-pass membrane protein</topology>
    </subcellularLocation>
</comment>
<accession>A0A3A8K5X8</accession>
<feature type="transmembrane region" description="Helical" evidence="1">
    <location>
        <begin position="161"/>
        <end position="180"/>
    </location>
</feature>
<comment type="cofactor">
    <cofactor evidence="1">
        <name>Fe(2+)</name>
        <dbReference type="ChEBI" id="CHEBI:29033"/>
    </cofactor>
</comment>
<dbReference type="GO" id="GO:0005506">
    <property type="term" value="F:iron ion binding"/>
    <property type="evidence" value="ECO:0007669"/>
    <property type="project" value="UniProtKB-UniRule"/>
</dbReference>
<dbReference type="EMBL" id="RAWE01000160">
    <property type="protein sequence ID" value="RKG97861.1"/>
    <property type="molecule type" value="Genomic_DNA"/>
</dbReference>
<proteinExistence type="inferred from homology"/>
<keyword evidence="3" id="KW-1185">Reference proteome</keyword>
<comment type="function">
    <text evidence="1">Catalyzes the cleavage of beta-carotene at its central double bond (15,15') to yield two molecules of all-trans-retinal.</text>
</comment>
<dbReference type="Pfam" id="PF15461">
    <property type="entry name" value="BCD"/>
    <property type="match status" value="1"/>
</dbReference>
<organism evidence="2 3">
    <name type="scientific">Corallococcus carmarthensis</name>
    <dbReference type="NCBI Taxonomy" id="2316728"/>
    <lineage>
        <taxon>Bacteria</taxon>
        <taxon>Pseudomonadati</taxon>
        <taxon>Myxococcota</taxon>
        <taxon>Myxococcia</taxon>
        <taxon>Myxococcales</taxon>
        <taxon>Cystobacterineae</taxon>
        <taxon>Myxococcaceae</taxon>
        <taxon>Corallococcus</taxon>
    </lineage>
</organism>
<dbReference type="GO" id="GO:0005886">
    <property type="term" value="C:plasma membrane"/>
    <property type="evidence" value="ECO:0007669"/>
    <property type="project" value="UniProtKB-SubCell"/>
</dbReference>
<reference evidence="3" key="1">
    <citation type="submission" date="2018-09" db="EMBL/GenBank/DDBJ databases">
        <authorList>
            <person name="Livingstone P.G."/>
            <person name="Whitworth D.E."/>
        </authorList>
    </citation>
    <scope>NUCLEOTIDE SEQUENCE [LARGE SCALE GENOMIC DNA]</scope>
    <source>
        <strain evidence="3">CA043D</strain>
    </source>
</reference>
<feature type="transmembrane region" description="Helical" evidence="1">
    <location>
        <begin position="122"/>
        <end position="140"/>
    </location>
</feature>
<keyword evidence="1" id="KW-0223">Dioxygenase</keyword>
<name>A0A3A8K5X8_9BACT</name>